<dbReference type="Gene3D" id="3.10.20.10">
    <property type="match status" value="2"/>
</dbReference>
<feature type="domain" description="DUF1543" evidence="1">
    <location>
        <begin position="45"/>
        <end position="96"/>
    </location>
</feature>
<keyword evidence="3" id="KW-1185">Reference proteome</keyword>
<dbReference type="Proteomes" id="UP000260351">
    <property type="component" value="Unassembled WGS sequence"/>
</dbReference>
<dbReference type="InterPro" id="IPR011440">
    <property type="entry name" value="DUF1543"/>
</dbReference>
<accession>A0A3E1K5N7</accession>
<proteinExistence type="predicted"/>
<name>A0A3E1K5N7_9GAMM</name>
<dbReference type="OrthoDB" id="850243at2"/>
<organism evidence="2 3">
    <name type="scientific">Wenzhouxiangella sediminis</name>
    <dbReference type="NCBI Taxonomy" id="1792836"/>
    <lineage>
        <taxon>Bacteria</taxon>
        <taxon>Pseudomonadati</taxon>
        <taxon>Pseudomonadota</taxon>
        <taxon>Gammaproteobacteria</taxon>
        <taxon>Chromatiales</taxon>
        <taxon>Wenzhouxiangellaceae</taxon>
        <taxon>Wenzhouxiangella</taxon>
    </lineage>
</organism>
<protein>
    <submittedName>
        <fullName evidence="2">DUF1543 domain-containing protein</fullName>
    </submittedName>
</protein>
<dbReference type="EMBL" id="QUZK01000048">
    <property type="protein sequence ID" value="RFF29329.1"/>
    <property type="molecule type" value="Genomic_DNA"/>
</dbReference>
<comment type="caution">
    <text evidence="2">The sequence shown here is derived from an EMBL/GenBank/DDBJ whole genome shotgun (WGS) entry which is preliminary data.</text>
</comment>
<reference evidence="2 3" key="1">
    <citation type="submission" date="2018-08" db="EMBL/GenBank/DDBJ databases">
        <title>Wenzhouxiangella salilacus sp. nov., a novel bacterium isolated from a saline lake in Xinjiang Province, China.</title>
        <authorList>
            <person name="Han S."/>
        </authorList>
    </citation>
    <scope>NUCLEOTIDE SEQUENCE [LARGE SCALE GENOMIC DNA]</scope>
    <source>
        <strain evidence="2 3">XDB06</strain>
    </source>
</reference>
<evidence type="ECO:0000313" key="3">
    <source>
        <dbReference type="Proteomes" id="UP000260351"/>
    </source>
</evidence>
<gene>
    <name evidence="2" type="ORF">DZC52_13570</name>
</gene>
<dbReference type="Pfam" id="PF07566">
    <property type="entry name" value="DUF1543"/>
    <property type="match status" value="2"/>
</dbReference>
<sequence>MHAIWCCSRPRRPNPSSRRRITMATDNDRNLALFVVCLGGGAAGSNVELHDVVFAVGTDLESTHEQLLDQWFGLPDGLHVDAWARVEQVPGYRVRLTREAPANDMRLYFVNIGGYAPGELWERHAYALYPARSPAEVKARARKELLVGRESVHRDDLYDIDDVLEVRPGGNWHVALEADPEAGEPEVTNGYFPIPRGTIAEWRSRRTSE</sequence>
<evidence type="ECO:0000313" key="2">
    <source>
        <dbReference type="EMBL" id="RFF29329.1"/>
    </source>
</evidence>
<feature type="domain" description="DUF1543" evidence="1">
    <location>
        <begin position="121"/>
        <end position="166"/>
    </location>
</feature>
<evidence type="ECO:0000259" key="1">
    <source>
        <dbReference type="Pfam" id="PF07566"/>
    </source>
</evidence>
<dbReference type="AlphaFoldDB" id="A0A3E1K5N7"/>